<keyword evidence="2" id="KW-1185">Reference proteome</keyword>
<dbReference type="InterPro" id="IPR036844">
    <property type="entry name" value="Hint_dom_sf"/>
</dbReference>
<dbReference type="InterPro" id="IPR022385">
    <property type="entry name" value="Rhs_assc_core"/>
</dbReference>
<comment type="caution">
    <text evidence="1">The sequence shown here is derived from an EMBL/GenBank/DDBJ whole genome shotgun (WGS) entry which is preliminary data.</text>
</comment>
<dbReference type="Gene3D" id="2.170.16.10">
    <property type="entry name" value="Hedgehog/Intein (Hint) domain"/>
    <property type="match status" value="1"/>
</dbReference>
<dbReference type="AlphaFoldDB" id="A0A402AEZ3"/>
<protein>
    <recommendedName>
        <fullName evidence="3">Intein C-terminal splicing domain-containing protein</fullName>
    </recommendedName>
</protein>
<sequence>MQLQYLYCDNTHTYQLTGIYPAYTTCATKNDGSASYLVGYDAWGNQTYGPYGNQRYSQGAMGTAKGFTGQYADSSGLDYYNARYYDPVVSQFTAPDTVQGNMQGADPYTYVAGNPETNTDPSGNRIDWGGGEQSIVNWNTHTAITTESQTSTWSQVVDSWSGGNYRTTCTYGCGGTRPWYDSPSSAYITHYVNTHHTVRHAAAPVTHTTPSQPKHKSNATSNPVVDGLMNVGKGIMWAGDQFLGISSMVNDVHTLSGNGSWQDKALAAGDLGMNAFMDISMAFGVGEELRGGELLAKGGFELGDHLAEDGGEHLAETCGLSFSFATTVAVEGGTQSIGSLKVGQKVWAYNTQTRKMELEPIQHVIVTKDNDLVDLTISTQAPAKHLTSEMIHTNKKHPFLVAGKGFVPVGQLHLGMAIVEANGQLGVVTGWKSVPGSQIMYNLTITQDHTYTVGSNQWVVHNIGCGIDAQEFSDAGMQDDKGGMTKGGRAYQKHVSREGGELFGTDPGKPALRNQAGQDIIDDIVTHPDTEWTINYDSKNARHVMDGYLPDGRGARWSIYPNIEFVGFRTGS</sequence>
<dbReference type="OrthoDB" id="166787at2"/>
<dbReference type="SUPFAM" id="SSF51294">
    <property type="entry name" value="Hedgehog/intein (Hint) domain"/>
    <property type="match status" value="1"/>
</dbReference>
<dbReference type="RefSeq" id="WP_126549322.1">
    <property type="nucleotide sequence ID" value="NZ_BIFS01000001.1"/>
</dbReference>
<evidence type="ECO:0000313" key="2">
    <source>
        <dbReference type="Proteomes" id="UP000287188"/>
    </source>
</evidence>
<gene>
    <name evidence="1" type="ORF">KDK_14710</name>
</gene>
<dbReference type="EMBL" id="BIFS01000001">
    <property type="protein sequence ID" value="GCE17671.1"/>
    <property type="molecule type" value="Genomic_DNA"/>
</dbReference>
<name>A0A402AEZ3_9CHLR</name>
<dbReference type="InterPro" id="IPR050708">
    <property type="entry name" value="T6SS_VgrG/RHS"/>
</dbReference>
<evidence type="ECO:0000313" key="1">
    <source>
        <dbReference type="EMBL" id="GCE17671.1"/>
    </source>
</evidence>
<proteinExistence type="predicted"/>
<evidence type="ECO:0008006" key="3">
    <source>
        <dbReference type="Google" id="ProtNLM"/>
    </source>
</evidence>
<dbReference type="Gene3D" id="2.180.10.10">
    <property type="entry name" value="RHS repeat-associated core"/>
    <property type="match status" value="1"/>
</dbReference>
<dbReference type="NCBIfam" id="TIGR03696">
    <property type="entry name" value="Rhs_assc_core"/>
    <property type="match status" value="1"/>
</dbReference>
<dbReference type="Proteomes" id="UP000287188">
    <property type="component" value="Unassembled WGS sequence"/>
</dbReference>
<dbReference type="PANTHER" id="PTHR32305">
    <property type="match status" value="1"/>
</dbReference>
<accession>A0A402AEZ3</accession>
<reference evidence="2" key="1">
    <citation type="submission" date="2018-12" db="EMBL/GenBank/DDBJ databases">
        <title>Tengunoibacter tsumagoiensis gen. nov., sp. nov., Dictyobacter kobayashii sp. nov., D. alpinus sp. nov., and D. joshuensis sp. nov. and description of Dictyobacteraceae fam. nov. within the order Ktedonobacterales isolated from Tengu-no-mugimeshi.</title>
        <authorList>
            <person name="Wang C.M."/>
            <person name="Zheng Y."/>
            <person name="Sakai Y."/>
            <person name="Toyoda A."/>
            <person name="Minakuchi Y."/>
            <person name="Abe K."/>
            <person name="Yokota A."/>
            <person name="Yabe S."/>
        </authorList>
    </citation>
    <scope>NUCLEOTIDE SEQUENCE [LARGE SCALE GENOMIC DNA]</scope>
    <source>
        <strain evidence="2">Uno11</strain>
    </source>
</reference>
<organism evidence="1 2">
    <name type="scientific">Dictyobacter kobayashii</name>
    <dbReference type="NCBI Taxonomy" id="2014872"/>
    <lineage>
        <taxon>Bacteria</taxon>
        <taxon>Bacillati</taxon>
        <taxon>Chloroflexota</taxon>
        <taxon>Ktedonobacteria</taxon>
        <taxon>Ktedonobacterales</taxon>
        <taxon>Dictyobacteraceae</taxon>
        <taxon>Dictyobacter</taxon>
    </lineage>
</organism>
<dbReference type="Pfam" id="PF07591">
    <property type="entry name" value="PT-HINT"/>
    <property type="match status" value="1"/>
</dbReference>
<dbReference type="PANTHER" id="PTHR32305:SF15">
    <property type="entry name" value="PROTEIN RHSA-RELATED"/>
    <property type="match status" value="1"/>
</dbReference>